<dbReference type="InterPro" id="IPR051393">
    <property type="entry name" value="ABC_transporter_permease"/>
</dbReference>
<feature type="domain" description="ABC transmembrane type-1" evidence="9">
    <location>
        <begin position="101"/>
        <end position="322"/>
    </location>
</feature>
<sequence>MSARTSAPASAGLPDPAAAASGRGGPAHARRTRPKGSLGRYWPQYLSISPFFLLFAVFMLVPVLFSFYLAFQKWNGLGEMKFVGLQNFESLMQDQTFWLSLKNTFLIWFMSTIPTLFLALLVANMLNSAVRLSGFYRIAYFVPNVTSVVAVTIFFGSVFSTNFGLINAILQWLSASPVPWLVNEWTIKMVIAAISCWQWTGYNAIIYLAGLQAVPSELYEAARIDGAGPVQLFFRITVPMLRPIILFTVVVSTINGMQTFTEPQVLFGINSATNASSGGPGGAGLTAILYFYREAFNDNDYGYGAAIAWAVFVVILLFTAINWRLVQRRERGL</sequence>
<evidence type="ECO:0000256" key="7">
    <source>
        <dbReference type="RuleBase" id="RU363032"/>
    </source>
</evidence>
<dbReference type="InterPro" id="IPR000515">
    <property type="entry name" value="MetI-like"/>
</dbReference>
<comment type="caution">
    <text evidence="10">The sequence shown here is derived from an EMBL/GenBank/DDBJ whole genome shotgun (WGS) entry which is preliminary data.</text>
</comment>
<evidence type="ECO:0000256" key="6">
    <source>
        <dbReference type="ARBA" id="ARBA00023136"/>
    </source>
</evidence>
<evidence type="ECO:0000256" key="4">
    <source>
        <dbReference type="ARBA" id="ARBA00022692"/>
    </source>
</evidence>
<dbReference type="Proteomes" id="UP001597097">
    <property type="component" value="Unassembled WGS sequence"/>
</dbReference>
<feature type="region of interest" description="Disordered" evidence="8">
    <location>
        <begin position="1"/>
        <end position="35"/>
    </location>
</feature>
<evidence type="ECO:0000256" key="3">
    <source>
        <dbReference type="ARBA" id="ARBA00022475"/>
    </source>
</evidence>
<evidence type="ECO:0000256" key="8">
    <source>
        <dbReference type="SAM" id="MobiDB-lite"/>
    </source>
</evidence>
<protein>
    <submittedName>
        <fullName evidence="10">Carbohydrate ABC transporter permease</fullName>
    </submittedName>
</protein>
<comment type="subcellular location">
    <subcellularLocation>
        <location evidence="1 7">Cell membrane</location>
        <topology evidence="1 7">Multi-pass membrane protein</topology>
    </subcellularLocation>
</comment>
<keyword evidence="5 7" id="KW-1133">Transmembrane helix</keyword>
<keyword evidence="6 7" id="KW-0472">Membrane</keyword>
<feature type="transmembrane region" description="Helical" evidence="7">
    <location>
        <begin position="232"/>
        <end position="254"/>
    </location>
</feature>
<feature type="transmembrane region" description="Helical" evidence="7">
    <location>
        <begin position="45"/>
        <end position="71"/>
    </location>
</feature>
<proteinExistence type="inferred from homology"/>
<evidence type="ECO:0000256" key="1">
    <source>
        <dbReference type="ARBA" id="ARBA00004651"/>
    </source>
</evidence>
<dbReference type="Pfam" id="PF00528">
    <property type="entry name" value="BPD_transp_1"/>
    <property type="match status" value="1"/>
</dbReference>
<dbReference type="RefSeq" id="WP_219531781.1">
    <property type="nucleotide sequence ID" value="NZ_JAHKRM010000012.1"/>
</dbReference>
<accession>A0ABW4G9I2</accession>
<feature type="compositionally biased region" description="Low complexity" evidence="8">
    <location>
        <begin position="1"/>
        <end position="21"/>
    </location>
</feature>
<organism evidence="10 11">
    <name type="scientific">Nonomuraea guangzhouensis</name>
    <dbReference type="NCBI Taxonomy" id="1291555"/>
    <lineage>
        <taxon>Bacteria</taxon>
        <taxon>Bacillati</taxon>
        <taxon>Actinomycetota</taxon>
        <taxon>Actinomycetes</taxon>
        <taxon>Streptosporangiales</taxon>
        <taxon>Streptosporangiaceae</taxon>
        <taxon>Nonomuraea</taxon>
    </lineage>
</organism>
<feature type="transmembrane region" description="Helical" evidence="7">
    <location>
        <begin position="190"/>
        <end position="211"/>
    </location>
</feature>
<dbReference type="PANTHER" id="PTHR30193:SF37">
    <property type="entry name" value="INNER MEMBRANE ABC TRANSPORTER PERMEASE PROTEIN YCJO"/>
    <property type="match status" value="1"/>
</dbReference>
<evidence type="ECO:0000313" key="11">
    <source>
        <dbReference type="Proteomes" id="UP001597097"/>
    </source>
</evidence>
<evidence type="ECO:0000256" key="2">
    <source>
        <dbReference type="ARBA" id="ARBA00022448"/>
    </source>
</evidence>
<feature type="transmembrane region" description="Helical" evidence="7">
    <location>
        <begin position="105"/>
        <end position="126"/>
    </location>
</feature>
<evidence type="ECO:0000259" key="9">
    <source>
        <dbReference type="PROSITE" id="PS50928"/>
    </source>
</evidence>
<reference evidence="11" key="1">
    <citation type="journal article" date="2019" name="Int. J. Syst. Evol. Microbiol.">
        <title>The Global Catalogue of Microorganisms (GCM) 10K type strain sequencing project: providing services to taxonomists for standard genome sequencing and annotation.</title>
        <authorList>
            <consortium name="The Broad Institute Genomics Platform"/>
            <consortium name="The Broad Institute Genome Sequencing Center for Infectious Disease"/>
            <person name="Wu L."/>
            <person name="Ma J."/>
        </authorList>
    </citation>
    <scope>NUCLEOTIDE SEQUENCE [LARGE SCALE GENOMIC DNA]</scope>
    <source>
        <strain evidence="11">CGMCC 1.15399</strain>
    </source>
</reference>
<dbReference type="CDD" id="cd06261">
    <property type="entry name" value="TM_PBP2"/>
    <property type="match status" value="1"/>
</dbReference>
<dbReference type="PANTHER" id="PTHR30193">
    <property type="entry name" value="ABC TRANSPORTER PERMEASE PROTEIN"/>
    <property type="match status" value="1"/>
</dbReference>
<feature type="transmembrane region" description="Helical" evidence="7">
    <location>
        <begin position="138"/>
        <end position="170"/>
    </location>
</feature>
<keyword evidence="2 7" id="KW-0813">Transport</keyword>
<keyword evidence="3" id="KW-1003">Cell membrane</keyword>
<keyword evidence="4 7" id="KW-0812">Transmembrane</keyword>
<gene>
    <name evidence="10" type="ORF">ACFSJ0_20320</name>
</gene>
<name>A0ABW4G9I2_9ACTN</name>
<dbReference type="PROSITE" id="PS50928">
    <property type="entry name" value="ABC_TM1"/>
    <property type="match status" value="1"/>
</dbReference>
<dbReference type="EMBL" id="JBHUCM010000017">
    <property type="protein sequence ID" value="MFD1539412.1"/>
    <property type="molecule type" value="Genomic_DNA"/>
</dbReference>
<comment type="similarity">
    <text evidence="7">Belongs to the binding-protein-dependent transport system permease family.</text>
</comment>
<evidence type="ECO:0000256" key="5">
    <source>
        <dbReference type="ARBA" id="ARBA00022989"/>
    </source>
</evidence>
<feature type="transmembrane region" description="Helical" evidence="7">
    <location>
        <begin position="301"/>
        <end position="323"/>
    </location>
</feature>
<evidence type="ECO:0000313" key="10">
    <source>
        <dbReference type="EMBL" id="MFD1539412.1"/>
    </source>
</evidence>
<keyword evidence="11" id="KW-1185">Reference proteome</keyword>